<dbReference type="EMBL" id="AEBR01000031">
    <property type="protein sequence ID" value="EFM83176.1"/>
    <property type="molecule type" value="Genomic_DNA"/>
</dbReference>
<dbReference type="PANTHER" id="PTHR14209:SF19">
    <property type="entry name" value="ISOAMYL ACETATE-HYDROLYZING ESTERASE 1 HOMOLOG"/>
    <property type="match status" value="1"/>
</dbReference>
<proteinExistence type="predicted"/>
<dbReference type="Proteomes" id="UP000004846">
    <property type="component" value="Unassembled WGS sequence"/>
</dbReference>
<dbReference type="AlphaFoldDB" id="A0A125W7K4"/>
<dbReference type="SMR" id="A0A125W7K4"/>
<comment type="caution">
    <text evidence="2">The sequence shown here is derived from an EMBL/GenBank/DDBJ whole genome shotgun (WGS) entry which is preliminary data.</text>
</comment>
<reference evidence="2 3" key="1">
    <citation type="submission" date="2010-07" db="EMBL/GenBank/DDBJ databases">
        <authorList>
            <person name="Sid Ahmed O."/>
        </authorList>
    </citation>
    <scope>NUCLEOTIDE SEQUENCE [LARGE SCALE GENOMIC DNA]</scope>
    <source>
        <strain evidence="2 3">TX4248</strain>
    </source>
</reference>
<organism evidence="2 3">
    <name type="scientific">Enterococcus faecalis TX4248</name>
    <dbReference type="NCBI Taxonomy" id="749495"/>
    <lineage>
        <taxon>Bacteria</taxon>
        <taxon>Bacillati</taxon>
        <taxon>Bacillota</taxon>
        <taxon>Bacilli</taxon>
        <taxon>Lactobacillales</taxon>
        <taxon>Enterococcaceae</taxon>
        <taxon>Enterococcus</taxon>
    </lineage>
</organism>
<dbReference type="PANTHER" id="PTHR14209">
    <property type="entry name" value="ISOAMYL ACETATE-HYDROLYZING ESTERASE 1"/>
    <property type="match status" value="1"/>
</dbReference>
<name>A0A125W7K4_ENTFL</name>
<gene>
    <name evidence="2" type="ORF">HMPREF9498_01181</name>
</gene>
<dbReference type="InterPro" id="IPR013830">
    <property type="entry name" value="SGNH_hydro"/>
</dbReference>
<dbReference type="GeneID" id="60892671"/>
<dbReference type="InterPro" id="IPR045136">
    <property type="entry name" value="Iah1-like"/>
</dbReference>
<dbReference type="RefSeq" id="WP_002356161.1">
    <property type="nucleotide sequence ID" value="NZ_GL454434.1"/>
</dbReference>
<dbReference type="Pfam" id="PF13472">
    <property type="entry name" value="Lipase_GDSL_2"/>
    <property type="match status" value="1"/>
</dbReference>
<protein>
    <submittedName>
        <fullName evidence="2">GDSL-like protein</fullName>
    </submittedName>
</protein>
<evidence type="ECO:0000313" key="2">
    <source>
        <dbReference type="EMBL" id="EFM83176.1"/>
    </source>
</evidence>
<dbReference type="CDD" id="cd01838">
    <property type="entry name" value="Isoamyl_acetate_hydrolase_like"/>
    <property type="match status" value="1"/>
</dbReference>
<sequence length="195" mass="21470">MRKIVLFGDSITAGYLDEAVSPVLVDLVKRDIAAMGLEEVAVINAGMPGDTTEDGLKRLNKEVLIEKPDEVVIFFGANDASLDRNITVATFRENLETMIHEIGSEKVILITPPYADSGRRPERPQTRIKELVKVAQEVGAAHNLPVIDLYKAMTVYPGTDEFLQADGLHFSQVGYELLGALIVREIKGRLKPKQA</sequence>
<accession>A0A125W7K4</accession>
<feature type="domain" description="SGNH hydrolase-type esterase" evidence="1">
    <location>
        <begin position="6"/>
        <end position="177"/>
    </location>
</feature>
<dbReference type="InterPro" id="IPR036514">
    <property type="entry name" value="SGNH_hydro_sf"/>
</dbReference>
<evidence type="ECO:0000259" key="1">
    <source>
        <dbReference type="Pfam" id="PF13472"/>
    </source>
</evidence>
<dbReference type="SUPFAM" id="SSF52266">
    <property type="entry name" value="SGNH hydrolase"/>
    <property type="match status" value="1"/>
</dbReference>
<dbReference type="HOGENOM" id="CLU_051989_8_0_9"/>
<dbReference type="Gene3D" id="3.40.50.1110">
    <property type="entry name" value="SGNH hydrolase"/>
    <property type="match status" value="1"/>
</dbReference>
<evidence type="ECO:0000313" key="3">
    <source>
        <dbReference type="Proteomes" id="UP000004846"/>
    </source>
</evidence>